<evidence type="ECO:0000313" key="7">
    <source>
        <dbReference type="Proteomes" id="UP000279236"/>
    </source>
</evidence>
<evidence type="ECO:0000256" key="5">
    <source>
        <dbReference type="SAM" id="Phobius"/>
    </source>
</evidence>
<feature type="transmembrane region" description="Helical" evidence="5">
    <location>
        <begin position="66"/>
        <end position="91"/>
    </location>
</feature>
<dbReference type="PANTHER" id="PTHR48022">
    <property type="entry name" value="PLASTIDIC GLUCOSE TRANSPORTER 4"/>
    <property type="match status" value="1"/>
</dbReference>
<evidence type="ECO:0000313" key="6">
    <source>
        <dbReference type="EMBL" id="RSH79585.1"/>
    </source>
</evidence>
<dbReference type="PANTHER" id="PTHR48022:SF64">
    <property type="entry name" value="MAJOR FACILITATOR SUPERFAMILY (MFS) PROFILE DOMAIN-CONTAINING PROTEIN"/>
    <property type="match status" value="1"/>
</dbReference>
<comment type="caution">
    <text evidence="6">The sequence shown here is derived from an EMBL/GenBank/DDBJ whole genome shotgun (WGS) entry which is preliminary data.</text>
</comment>
<keyword evidence="7" id="KW-1185">Reference proteome</keyword>
<reference evidence="6 7" key="1">
    <citation type="submission" date="2018-11" db="EMBL/GenBank/DDBJ databases">
        <title>Genome sequence of Apiotrichum porosum DSM 27194.</title>
        <authorList>
            <person name="Aliyu H."/>
            <person name="Gorte O."/>
            <person name="Ochsenreither K."/>
        </authorList>
    </citation>
    <scope>NUCLEOTIDE SEQUENCE [LARGE SCALE GENOMIC DNA]</scope>
    <source>
        <strain evidence="6 7">DSM 27194</strain>
    </source>
</reference>
<evidence type="ECO:0000256" key="2">
    <source>
        <dbReference type="ARBA" id="ARBA00022692"/>
    </source>
</evidence>
<feature type="transmembrane region" description="Helical" evidence="5">
    <location>
        <begin position="145"/>
        <end position="165"/>
    </location>
</feature>
<protein>
    <recommendedName>
        <fullName evidence="8">Major facilitator superfamily (MFS) profile domain-containing protein</fullName>
    </recommendedName>
</protein>
<comment type="subcellular location">
    <subcellularLocation>
        <location evidence="1">Membrane</location>
        <topology evidence="1">Multi-pass membrane protein</topology>
    </subcellularLocation>
</comment>
<feature type="transmembrane region" description="Helical" evidence="5">
    <location>
        <begin position="335"/>
        <end position="356"/>
    </location>
</feature>
<name>A0A427XL29_9TREE</name>
<dbReference type="GeneID" id="39593778"/>
<dbReference type="GO" id="GO:0016020">
    <property type="term" value="C:membrane"/>
    <property type="evidence" value="ECO:0007669"/>
    <property type="project" value="UniProtKB-SubCell"/>
</dbReference>
<dbReference type="Gene3D" id="1.20.1250.20">
    <property type="entry name" value="MFS general substrate transporter like domains"/>
    <property type="match status" value="1"/>
</dbReference>
<dbReference type="InterPro" id="IPR036259">
    <property type="entry name" value="MFS_trans_sf"/>
</dbReference>
<feature type="transmembrane region" description="Helical" evidence="5">
    <location>
        <begin position="404"/>
        <end position="423"/>
    </location>
</feature>
<evidence type="ECO:0000256" key="1">
    <source>
        <dbReference type="ARBA" id="ARBA00004141"/>
    </source>
</evidence>
<dbReference type="AlphaFoldDB" id="A0A427XL29"/>
<feature type="transmembrane region" description="Helical" evidence="5">
    <location>
        <begin position="26"/>
        <end position="46"/>
    </location>
</feature>
<dbReference type="Pfam" id="PF00083">
    <property type="entry name" value="Sugar_tr"/>
    <property type="match status" value="3"/>
</dbReference>
<organism evidence="6 7">
    <name type="scientific">Apiotrichum porosum</name>
    <dbReference type="NCBI Taxonomy" id="105984"/>
    <lineage>
        <taxon>Eukaryota</taxon>
        <taxon>Fungi</taxon>
        <taxon>Dikarya</taxon>
        <taxon>Basidiomycota</taxon>
        <taxon>Agaricomycotina</taxon>
        <taxon>Tremellomycetes</taxon>
        <taxon>Trichosporonales</taxon>
        <taxon>Trichosporonaceae</taxon>
        <taxon>Apiotrichum</taxon>
    </lineage>
</organism>
<keyword evidence="2 5" id="KW-0812">Transmembrane</keyword>
<evidence type="ECO:0000256" key="4">
    <source>
        <dbReference type="ARBA" id="ARBA00023136"/>
    </source>
</evidence>
<sequence length="466" mass="51188">MPSSDIAGCPPQPNLDHSRWWRHRSLVVLNVLLYLCPLLTTFTMGFDGSMFGSLQASDYWQDYFHHPAGTILATLGAAPILGGFIAFPFVYTLSDKMGRRWSMFIGSAFIAVGSGIQAGALNRAMYGLGRGLIGFGQAFCAVFEAAHYALGSIVAAWVVFGTIHINSNSAWRIPSALQALPAIIQCSFAFVCPDSPRHLYYKGHHAEAKAMIIKYHSDGQDDDLAQWEYDEIAVALDAEQALPKGIFAPLFNALKKTGYRKRLFIIMWLAICSQASGNSFISYYLSPVLRSTGITGQLQQTIINATSQILSWLSAMAFTVLPARVGRRTLFLSSLALLLLVVSGITAASAVLGFTGNLNVFISEINEFYLRAVGITLFGLGQQIISLIFQYATSVGLERLGWKYFCIFIPWIAVELVVVYFVFPETKGLSLEEIATVFDGEAAPLAHGRMVEDKKPEFEHKDTAMV</sequence>
<gene>
    <name evidence="6" type="ORF">EHS24_009235</name>
</gene>
<dbReference type="SUPFAM" id="SSF103473">
    <property type="entry name" value="MFS general substrate transporter"/>
    <property type="match status" value="1"/>
</dbReference>
<dbReference type="InterPro" id="IPR005828">
    <property type="entry name" value="MFS_sugar_transport-like"/>
</dbReference>
<dbReference type="RefSeq" id="XP_028474694.1">
    <property type="nucleotide sequence ID" value="XM_028624526.1"/>
</dbReference>
<feature type="transmembrane region" description="Helical" evidence="5">
    <location>
        <begin position="263"/>
        <end position="285"/>
    </location>
</feature>
<accession>A0A427XL29</accession>
<keyword evidence="4 5" id="KW-0472">Membrane</keyword>
<dbReference type="Proteomes" id="UP000279236">
    <property type="component" value="Unassembled WGS sequence"/>
</dbReference>
<dbReference type="GO" id="GO:0005351">
    <property type="term" value="F:carbohydrate:proton symporter activity"/>
    <property type="evidence" value="ECO:0007669"/>
    <property type="project" value="TreeGrafter"/>
</dbReference>
<evidence type="ECO:0008006" key="8">
    <source>
        <dbReference type="Google" id="ProtNLM"/>
    </source>
</evidence>
<feature type="transmembrane region" description="Helical" evidence="5">
    <location>
        <begin position="368"/>
        <end position="392"/>
    </location>
</feature>
<dbReference type="InterPro" id="IPR050360">
    <property type="entry name" value="MFS_Sugar_Transporters"/>
</dbReference>
<keyword evidence="3 5" id="KW-1133">Transmembrane helix</keyword>
<dbReference type="OrthoDB" id="6133115at2759"/>
<dbReference type="EMBL" id="RSCE01000009">
    <property type="protein sequence ID" value="RSH79585.1"/>
    <property type="molecule type" value="Genomic_DNA"/>
</dbReference>
<proteinExistence type="predicted"/>
<feature type="transmembrane region" description="Helical" evidence="5">
    <location>
        <begin position="103"/>
        <end position="125"/>
    </location>
</feature>
<feature type="transmembrane region" description="Helical" evidence="5">
    <location>
        <begin position="305"/>
        <end position="323"/>
    </location>
</feature>
<evidence type="ECO:0000256" key="3">
    <source>
        <dbReference type="ARBA" id="ARBA00022989"/>
    </source>
</evidence>